<dbReference type="GO" id="GO:0016791">
    <property type="term" value="F:phosphatase activity"/>
    <property type="evidence" value="ECO:0007669"/>
    <property type="project" value="TreeGrafter"/>
</dbReference>
<gene>
    <name evidence="1" type="ORF">DES51_10917</name>
</gene>
<dbReference type="Gene3D" id="3.30.1240.10">
    <property type="match status" value="1"/>
</dbReference>
<dbReference type="GO" id="GO:0005829">
    <property type="term" value="C:cytosol"/>
    <property type="evidence" value="ECO:0007669"/>
    <property type="project" value="TreeGrafter"/>
</dbReference>
<dbReference type="OrthoDB" id="9781413at2"/>
<dbReference type="GO" id="GO:0000287">
    <property type="term" value="F:magnesium ion binding"/>
    <property type="evidence" value="ECO:0007669"/>
    <property type="project" value="TreeGrafter"/>
</dbReference>
<dbReference type="InterPro" id="IPR036412">
    <property type="entry name" value="HAD-like_sf"/>
</dbReference>
<protein>
    <recommendedName>
        <fullName evidence="3">HAD family phosphatase</fullName>
    </recommendedName>
</protein>
<keyword evidence="2" id="KW-1185">Reference proteome</keyword>
<proteinExistence type="predicted"/>
<accession>A0A318KQ00</accession>
<comment type="caution">
    <text evidence="1">The sequence shown here is derived from an EMBL/GenBank/DDBJ whole genome shotgun (WGS) entry which is preliminary data.</text>
</comment>
<dbReference type="Proteomes" id="UP000247612">
    <property type="component" value="Unassembled WGS sequence"/>
</dbReference>
<dbReference type="Gene3D" id="3.40.50.1000">
    <property type="entry name" value="HAD superfamily/HAD-like"/>
    <property type="match status" value="1"/>
</dbReference>
<dbReference type="InterPro" id="IPR006379">
    <property type="entry name" value="HAD-SF_hydro_IIB"/>
</dbReference>
<sequence length="271" mass="30585">MEKIKLILCDIDNTLVPKHQDLSERAVQAIHQLKKSEILFGLASGRSISQLHRLETSWNIRCDVIIGLNGSELYDGLDDFSEQLYFMEPAWIKACFEIMAPFDCNPTLRRDGISYVRNYDKNVAASSAYIKNDHQVHIVKDDAEFWQGPAFKVGFRVKAEDMPAIEKRAAKFPSQAFKGFKTENTMFEFCNAEASKGSMLKRFCSRHDIDLQQVCCFGDMTNDISMLQAAGIGVCMLNGSEDAKAAADFISEKAADEDGWADYVEKHILNR</sequence>
<reference evidence="1 2" key="1">
    <citation type="submission" date="2018-05" db="EMBL/GenBank/DDBJ databases">
        <title>Genomic Encyclopedia of Type Strains, Phase IV (KMG-IV): sequencing the most valuable type-strain genomes for metagenomic binning, comparative biology and taxonomic classification.</title>
        <authorList>
            <person name="Goeker M."/>
        </authorList>
    </citation>
    <scope>NUCLEOTIDE SEQUENCE [LARGE SCALE GENOMIC DNA]</scope>
    <source>
        <strain evidence="1 2">JC118</strain>
    </source>
</reference>
<dbReference type="InterPro" id="IPR023214">
    <property type="entry name" value="HAD_sf"/>
</dbReference>
<evidence type="ECO:0008006" key="3">
    <source>
        <dbReference type="Google" id="ProtNLM"/>
    </source>
</evidence>
<dbReference type="PANTHER" id="PTHR10000:SF8">
    <property type="entry name" value="HAD SUPERFAMILY HYDROLASE-LIKE, TYPE 3"/>
    <property type="match status" value="1"/>
</dbReference>
<organism evidence="1 2">
    <name type="scientific">Dielma fastidiosa</name>
    <dbReference type="NCBI Taxonomy" id="1034346"/>
    <lineage>
        <taxon>Bacteria</taxon>
        <taxon>Bacillati</taxon>
        <taxon>Bacillota</taxon>
        <taxon>Erysipelotrichia</taxon>
        <taxon>Erysipelotrichales</taxon>
        <taxon>Erysipelotrichaceae</taxon>
        <taxon>Dielma</taxon>
    </lineage>
</organism>
<dbReference type="NCBIfam" id="TIGR01484">
    <property type="entry name" value="HAD-SF-IIB"/>
    <property type="match status" value="1"/>
</dbReference>
<evidence type="ECO:0000313" key="2">
    <source>
        <dbReference type="Proteomes" id="UP000247612"/>
    </source>
</evidence>
<dbReference type="EMBL" id="QJKH01000009">
    <property type="protein sequence ID" value="PXX77766.1"/>
    <property type="molecule type" value="Genomic_DNA"/>
</dbReference>
<dbReference type="Pfam" id="PF08282">
    <property type="entry name" value="Hydrolase_3"/>
    <property type="match status" value="1"/>
</dbReference>
<dbReference type="RefSeq" id="WP_022938961.1">
    <property type="nucleotide sequence ID" value="NZ_CABKRQ010000007.1"/>
</dbReference>
<name>A0A318KQ00_9FIRM</name>
<evidence type="ECO:0000313" key="1">
    <source>
        <dbReference type="EMBL" id="PXX77766.1"/>
    </source>
</evidence>
<dbReference type="AlphaFoldDB" id="A0A318KQ00"/>
<dbReference type="SUPFAM" id="SSF56784">
    <property type="entry name" value="HAD-like"/>
    <property type="match status" value="1"/>
</dbReference>
<dbReference type="PANTHER" id="PTHR10000">
    <property type="entry name" value="PHOSPHOSERINE PHOSPHATASE"/>
    <property type="match status" value="1"/>
</dbReference>
<dbReference type="STRING" id="1034346.GCA_000313565_02678"/>